<gene>
    <name evidence="2" type="ORF">CARN1_0317</name>
</gene>
<sequence length="267" mass="29284">MATDARVLFLGSGGARFVVARQLRASGGMWFHFGATQVQLDPGPGALVRALSHVPPLNPRELDAIILSHKHLDHAGDINAMIEAMTAGGFRRRGALFAPRDAFEGDSLLQPYAAAFVERCEVLEPSSAGYRVGEVTVETSPLHHHAVQTLGVHFEYRGLRVAYLPCGRFDEAIAADYAAHRPDAMIVNVLRFEDAMQVDHLTWPQARAIVEIVRPRLVIFQHFGTKMLEQHPARLAQQIEDDLGLRAIAAYDGLEIDLATQVAAVRG</sequence>
<dbReference type="InterPro" id="IPR036866">
    <property type="entry name" value="RibonucZ/Hydroxyglut_hydro"/>
</dbReference>
<accession>E6PFA6</accession>
<dbReference type="InterPro" id="IPR001279">
    <property type="entry name" value="Metallo-B-lactamas"/>
</dbReference>
<dbReference type="SUPFAM" id="SSF56281">
    <property type="entry name" value="Metallo-hydrolase/oxidoreductase"/>
    <property type="match status" value="1"/>
</dbReference>
<dbReference type="AlphaFoldDB" id="E6PFA6"/>
<evidence type="ECO:0000313" key="2">
    <source>
        <dbReference type="EMBL" id="CBH75142.1"/>
    </source>
</evidence>
<dbReference type="PANTHER" id="PTHR42663:SF6">
    <property type="entry name" value="HYDROLASE C777.06C-RELATED"/>
    <property type="match status" value="1"/>
</dbReference>
<name>E6PFA6_9ZZZZ</name>
<protein>
    <recommendedName>
        <fullName evidence="1">Metallo-beta-lactamase domain-containing protein</fullName>
    </recommendedName>
</protein>
<comment type="caution">
    <text evidence="2">The sequence shown here is derived from an EMBL/GenBank/DDBJ whole genome shotgun (WGS) entry which is preliminary data.</text>
</comment>
<organism evidence="2">
    <name type="scientific">mine drainage metagenome</name>
    <dbReference type="NCBI Taxonomy" id="410659"/>
    <lineage>
        <taxon>unclassified sequences</taxon>
        <taxon>metagenomes</taxon>
        <taxon>ecological metagenomes</taxon>
    </lineage>
</organism>
<feature type="domain" description="Metallo-beta-lactamase" evidence="1">
    <location>
        <begin position="38"/>
        <end position="223"/>
    </location>
</feature>
<dbReference type="EMBL" id="CABL01000005">
    <property type="protein sequence ID" value="CBH75142.1"/>
    <property type="molecule type" value="Genomic_DNA"/>
</dbReference>
<dbReference type="Gene3D" id="3.60.15.10">
    <property type="entry name" value="Ribonuclease Z/Hydroxyacylglutathione hydrolase-like"/>
    <property type="match status" value="1"/>
</dbReference>
<dbReference type="Pfam" id="PF12706">
    <property type="entry name" value="Lactamase_B_2"/>
    <property type="match status" value="1"/>
</dbReference>
<evidence type="ECO:0000259" key="1">
    <source>
        <dbReference type="Pfam" id="PF12706"/>
    </source>
</evidence>
<reference evidence="2" key="1">
    <citation type="submission" date="2009-10" db="EMBL/GenBank/DDBJ databases">
        <title>Diversity of trophic interactions inside an arsenic-rich microbial ecosystem.</title>
        <authorList>
            <person name="Bertin P.N."/>
            <person name="Heinrich-Salmeron A."/>
            <person name="Pelletier E."/>
            <person name="Goulhen-Chollet F."/>
            <person name="Arsene-Ploetze F."/>
            <person name="Gallien S."/>
            <person name="Calteau A."/>
            <person name="Vallenet D."/>
            <person name="Casiot C."/>
            <person name="Chane-Woon-Ming B."/>
            <person name="Giloteaux L."/>
            <person name="Barakat M."/>
            <person name="Bonnefoy V."/>
            <person name="Bruneel O."/>
            <person name="Chandler M."/>
            <person name="Cleiss J."/>
            <person name="Duran R."/>
            <person name="Elbaz-Poulichet F."/>
            <person name="Fonknechten N."/>
            <person name="Lauga B."/>
            <person name="Mornico D."/>
            <person name="Ortet P."/>
            <person name="Schaeffer C."/>
            <person name="Siguier P."/>
            <person name="Alexander Thil Smith A."/>
            <person name="Van Dorsselaer A."/>
            <person name="Weissenbach J."/>
            <person name="Medigue C."/>
            <person name="Le Paslier D."/>
        </authorList>
    </citation>
    <scope>NUCLEOTIDE SEQUENCE</scope>
</reference>
<dbReference type="PANTHER" id="PTHR42663">
    <property type="entry name" value="HYDROLASE C777.06C-RELATED-RELATED"/>
    <property type="match status" value="1"/>
</dbReference>
<proteinExistence type="predicted"/>